<evidence type="ECO:0000313" key="2">
    <source>
        <dbReference type="EMBL" id="KAI6300435.1"/>
    </source>
</evidence>
<organism evidence="2 3">
    <name type="scientific">Pyricularia grisea</name>
    <name type="common">Crabgrass-specific blast fungus</name>
    <name type="synonym">Magnaporthe grisea</name>
    <dbReference type="NCBI Taxonomy" id="148305"/>
    <lineage>
        <taxon>Eukaryota</taxon>
        <taxon>Fungi</taxon>
        <taxon>Dikarya</taxon>
        <taxon>Ascomycota</taxon>
        <taxon>Pezizomycotina</taxon>
        <taxon>Sordariomycetes</taxon>
        <taxon>Sordariomycetidae</taxon>
        <taxon>Magnaporthales</taxon>
        <taxon>Pyriculariaceae</taxon>
        <taxon>Pyricularia</taxon>
    </lineage>
</organism>
<dbReference type="Proteomes" id="UP001059893">
    <property type="component" value="Unassembled WGS sequence"/>
</dbReference>
<protein>
    <submittedName>
        <fullName evidence="2">Uncharacterized protein</fullName>
    </submittedName>
</protein>
<name>A0ABQ8NPY6_PYRGI</name>
<evidence type="ECO:0000256" key="1">
    <source>
        <dbReference type="SAM" id="MobiDB-lite"/>
    </source>
</evidence>
<gene>
    <name evidence="2" type="ORF">MCOR33_003839</name>
</gene>
<sequence>MQFTHSKPTTKAANMEPCTTTTTTTTTHTNNTTDITKQDLNRAMAIRKRAASDPMPSPLRPQASASATTQPTTRRRQSLDHDQENTQKGTTNYSKPLWSHRRQELSQCRMQTRAVKTLRTGSPARQDRVVKKQPSRAGRIPESLRVGRENPMFNLKVSRLQLRIPHSIVLADDSASSVRLLWARSPLEGFSGMPGRIGFA</sequence>
<accession>A0ABQ8NPY6</accession>
<proteinExistence type="predicted"/>
<keyword evidence="3" id="KW-1185">Reference proteome</keyword>
<reference evidence="2" key="1">
    <citation type="submission" date="2021-01" db="EMBL/GenBank/DDBJ databases">
        <title>Deciphering the adaptive evolutionary patterns associated with biogeogrpahic diversity in the finger millet blast pathogen Magnaporthe oryzae in Eastern Africa.</title>
        <authorList>
            <person name="Onyema G."/>
            <person name="Shittu T.A."/>
            <person name="Dodsworth S."/>
            <person name="Devilliers S."/>
            <person name="Muthumeenakshi S."/>
            <person name="Sreenivasaprasad S."/>
        </authorList>
    </citation>
    <scope>NUCLEOTIDE SEQUENCE</scope>
    <source>
        <strain evidence="2">D15/s37</strain>
    </source>
</reference>
<feature type="compositionally biased region" description="Low complexity" evidence="1">
    <location>
        <begin position="61"/>
        <end position="72"/>
    </location>
</feature>
<evidence type="ECO:0000313" key="3">
    <source>
        <dbReference type="Proteomes" id="UP001059893"/>
    </source>
</evidence>
<feature type="compositionally biased region" description="Polar residues" evidence="1">
    <location>
        <begin position="1"/>
        <end position="12"/>
    </location>
</feature>
<comment type="caution">
    <text evidence="2">The sequence shown here is derived from an EMBL/GenBank/DDBJ whole genome shotgun (WGS) entry which is preliminary data.</text>
</comment>
<dbReference type="EMBL" id="JABSND010000052">
    <property type="protein sequence ID" value="KAI6300435.1"/>
    <property type="molecule type" value="Genomic_DNA"/>
</dbReference>
<feature type="region of interest" description="Disordered" evidence="1">
    <location>
        <begin position="1"/>
        <end position="100"/>
    </location>
</feature>
<feature type="compositionally biased region" description="Low complexity" evidence="1">
    <location>
        <begin position="19"/>
        <end position="33"/>
    </location>
</feature>